<dbReference type="Proteomes" id="UP000218887">
    <property type="component" value="Unassembled WGS sequence"/>
</dbReference>
<evidence type="ECO:0000256" key="1">
    <source>
        <dbReference type="ARBA" id="ARBA00006739"/>
    </source>
</evidence>
<dbReference type="EMBL" id="NPOA01000001">
    <property type="protein sequence ID" value="PAV31544.1"/>
    <property type="molecule type" value="Genomic_DNA"/>
</dbReference>
<dbReference type="OrthoDB" id="396512at2"/>
<keyword evidence="3" id="KW-0808">Transferase</keyword>
<dbReference type="Gene3D" id="3.90.550.10">
    <property type="entry name" value="Spore Coat Polysaccharide Biosynthesis Protein SpsA, Chain A"/>
    <property type="match status" value="1"/>
</dbReference>
<keyword evidence="2" id="KW-0328">Glycosyltransferase</keyword>
<dbReference type="PANTHER" id="PTHR22916">
    <property type="entry name" value="GLYCOSYLTRANSFERASE"/>
    <property type="match status" value="1"/>
</dbReference>
<gene>
    <name evidence="5" type="ORF">CIL05_02480</name>
</gene>
<feature type="domain" description="Glycosyltransferase 2-like" evidence="4">
    <location>
        <begin position="5"/>
        <end position="172"/>
    </location>
</feature>
<organism evidence="5 6">
    <name type="scientific">Virgibacillus profundi</name>
    <dbReference type="NCBI Taxonomy" id="2024555"/>
    <lineage>
        <taxon>Bacteria</taxon>
        <taxon>Bacillati</taxon>
        <taxon>Bacillota</taxon>
        <taxon>Bacilli</taxon>
        <taxon>Bacillales</taxon>
        <taxon>Bacillaceae</taxon>
        <taxon>Virgibacillus</taxon>
    </lineage>
</organism>
<sequence length="329" mass="38756">MPKVSIIALIYNLEAYMPLCINSVLEQTFKDFELILVNDGSTDNSGRICEEYAKKDKRISVVHKSNAGIAAARNTGISYASGKYITFIDCDDYFHEQMVEILYKEIVSAEADIAMCDFSPTDEGKEIQRKNALPDYSVTSYTQKRGLHGLYEKNLTYVVPWNKIYRKKLFADIEYPSGYLYDDEFTAHKLLYEANKIVYVQVPLYFYIIRNGSTTHSPMTEKKFDKVLALHDRAKFFREKKLRELENKALLDFTEYFFWYYLQSKIELPEADDRRTEIKNKYNQLFFRIIKNPETNKKKKVVFSVFRFSPFIHKLLITGWKNKKQPVEY</sequence>
<dbReference type="GO" id="GO:0016757">
    <property type="term" value="F:glycosyltransferase activity"/>
    <property type="evidence" value="ECO:0007669"/>
    <property type="project" value="UniProtKB-KW"/>
</dbReference>
<dbReference type="AlphaFoldDB" id="A0A2A2IJV0"/>
<dbReference type="SUPFAM" id="SSF53448">
    <property type="entry name" value="Nucleotide-diphospho-sugar transferases"/>
    <property type="match status" value="1"/>
</dbReference>
<evidence type="ECO:0000256" key="3">
    <source>
        <dbReference type="ARBA" id="ARBA00022679"/>
    </source>
</evidence>
<protein>
    <recommendedName>
        <fullName evidence="4">Glycosyltransferase 2-like domain-containing protein</fullName>
    </recommendedName>
</protein>
<reference evidence="5 6" key="1">
    <citation type="submission" date="2017-08" db="EMBL/GenBank/DDBJ databases">
        <title>Virgibacillus indicus sp. nov. and Virgibacillus profoundi sp. nov, two moderately halophilic bacteria isolated from marine sediment by using the Microfluidic Streak Plate.</title>
        <authorList>
            <person name="Xu B."/>
            <person name="Hu B."/>
            <person name="Wang J."/>
            <person name="Zhu Y."/>
            <person name="Huang L."/>
            <person name="Du W."/>
            <person name="Huang Y."/>
        </authorList>
    </citation>
    <scope>NUCLEOTIDE SEQUENCE [LARGE SCALE GENOMIC DNA]</scope>
    <source>
        <strain evidence="5 6">IO3-P3-H5</strain>
    </source>
</reference>
<dbReference type="InterPro" id="IPR001173">
    <property type="entry name" value="Glyco_trans_2-like"/>
</dbReference>
<dbReference type="InterPro" id="IPR029044">
    <property type="entry name" value="Nucleotide-diphossugar_trans"/>
</dbReference>
<evidence type="ECO:0000313" key="5">
    <source>
        <dbReference type="EMBL" id="PAV31544.1"/>
    </source>
</evidence>
<evidence type="ECO:0000256" key="2">
    <source>
        <dbReference type="ARBA" id="ARBA00022676"/>
    </source>
</evidence>
<name>A0A2A2IJV0_9BACI</name>
<evidence type="ECO:0000259" key="4">
    <source>
        <dbReference type="Pfam" id="PF00535"/>
    </source>
</evidence>
<comment type="caution">
    <text evidence="5">The sequence shown here is derived from an EMBL/GenBank/DDBJ whole genome shotgun (WGS) entry which is preliminary data.</text>
</comment>
<dbReference type="Pfam" id="PF00535">
    <property type="entry name" value="Glycos_transf_2"/>
    <property type="match status" value="1"/>
</dbReference>
<accession>A0A2A2IJV0</accession>
<dbReference type="RefSeq" id="WP_095653913.1">
    <property type="nucleotide sequence ID" value="NZ_NPOA01000001.1"/>
</dbReference>
<proteinExistence type="inferred from homology"/>
<dbReference type="PANTHER" id="PTHR22916:SF51">
    <property type="entry name" value="GLYCOSYLTRANSFERASE EPSH-RELATED"/>
    <property type="match status" value="1"/>
</dbReference>
<comment type="similarity">
    <text evidence="1">Belongs to the glycosyltransferase 2 family.</text>
</comment>
<dbReference type="CDD" id="cd00761">
    <property type="entry name" value="Glyco_tranf_GTA_type"/>
    <property type="match status" value="1"/>
</dbReference>
<evidence type="ECO:0000313" key="6">
    <source>
        <dbReference type="Proteomes" id="UP000218887"/>
    </source>
</evidence>
<keyword evidence="6" id="KW-1185">Reference proteome</keyword>